<dbReference type="PANTHER" id="PTHR44520">
    <property type="entry name" value="RESPONSE REGULATOR RCP1-RELATED"/>
    <property type="match status" value="1"/>
</dbReference>
<name>A0AAW7XB05_9GAMM</name>
<dbReference type="RefSeq" id="WP_303493853.1">
    <property type="nucleotide sequence ID" value="NZ_JAUOPB010000016.1"/>
</dbReference>
<comment type="caution">
    <text evidence="3">The sequence shown here is derived from an EMBL/GenBank/DDBJ whole genome shotgun (WGS) entry which is preliminary data.</text>
</comment>
<feature type="modified residue" description="4-aspartylphosphate" evidence="1">
    <location>
        <position position="76"/>
    </location>
</feature>
<evidence type="ECO:0000259" key="2">
    <source>
        <dbReference type="PROSITE" id="PS50110"/>
    </source>
</evidence>
<dbReference type="Pfam" id="PF00072">
    <property type="entry name" value="Response_reg"/>
    <property type="match status" value="1"/>
</dbReference>
<dbReference type="SMART" id="SM00448">
    <property type="entry name" value="REC"/>
    <property type="match status" value="1"/>
</dbReference>
<feature type="domain" description="Response regulatory" evidence="2">
    <location>
        <begin position="16"/>
        <end position="143"/>
    </location>
</feature>
<proteinExistence type="predicted"/>
<evidence type="ECO:0000313" key="4">
    <source>
        <dbReference type="Proteomes" id="UP001169760"/>
    </source>
</evidence>
<organism evidence="3 4">
    <name type="scientific">Saccharophagus degradans</name>
    <dbReference type="NCBI Taxonomy" id="86304"/>
    <lineage>
        <taxon>Bacteria</taxon>
        <taxon>Pseudomonadati</taxon>
        <taxon>Pseudomonadota</taxon>
        <taxon>Gammaproteobacteria</taxon>
        <taxon>Cellvibrionales</taxon>
        <taxon>Cellvibrionaceae</taxon>
        <taxon>Saccharophagus</taxon>
    </lineage>
</organism>
<keyword evidence="1" id="KW-0597">Phosphoprotein</keyword>
<dbReference type="Proteomes" id="UP001169760">
    <property type="component" value="Unassembled WGS sequence"/>
</dbReference>
<sequence length="153" mass="16948">MYTIPDVTQPSAGPIPILIAEDDDDDRLLMQHVFERVFSLSRMHFVEDGQEVLDYLMGQGAYAESSLPEPKLIILDLNMPVISGKDVLLALKANAKYCHIPVVIYSTSDAKADIRWCYTNGAAGYIVKPASIQAMETALMTLGVYWGDLVRLP</sequence>
<accession>A0AAW7XB05</accession>
<dbReference type="CDD" id="cd17557">
    <property type="entry name" value="REC_Rcp-like"/>
    <property type="match status" value="1"/>
</dbReference>
<dbReference type="EMBL" id="JAUOPB010000016">
    <property type="protein sequence ID" value="MDO6424614.1"/>
    <property type="molecule type" value="Genomic_DNA"/>
</dbReference>
<evidence type="ECO:0000256" key="1">
    <source>
        <dbReference type="PROSITE-ProRule" id="PRU00169"/>
    </source>
</evidence>
<dbReference type="InterPro" id="IPR011006">
    <property type="entry name" value="CheY-like_superfamily"/>
</dbReference>
<dbReference type="PROSITE" id="PS50110">
    <property type="entry name" value="RESPONSE_REGULATORY"/>
    <property type="match status" value="1"/>
</dbReference>
<evidence type="ECO:0000313" key="3">
    <source>
        <dbReference type="EMBL" id="MDO6424614.1"/>
    </source>
</evidence>
<dbReference type="AlphaFoldDB" id="A0AAW7XB05"/>
<dbReference type="SUPFAM" id="SSF52172">
    <property type="entry name" value="CheY-like"/>
    <property type="match status" value="1"/>
</dbReference>
<gene>
    <name evidence="3" type="ORF">Q4521_19150</name>
</gene>
<dbReference type="PANTHER" id="PTHR44520:SF2">
    <property type="entry name" value="RESPONSE REGULATOR RCP1"/>
    <property type="match status" value="1"/>
</dbReference>
<dbReference type="InterPro" id="IPR001789">
    <property type="entry name" value="Sig_transdc_resp-reg_receiver"/>
</dbReference>
<reference evidence="3" key="1">
    <citation type="submission" date="2023-07" db="EMBL/GenBank/DDBJ databases">
        <title>Genome content predicts the carbon catabolic preferences of heterotrophic bacteria.</title>
        <authorList>
            <person name="Gralka M."/>
        </authorList>
    </citation>
    <scope>NUCLEOTIDE SEQUENCE</scope>
    <source>
        <strain evidence="3">I3M17_2</strain>
    </source>
</reference>
<dbReference type="InterPro" id="IPR052893">
    <property type="entry name" value="TCS_response_regulator"/>
</dbReference>
<dbReference type="Gene3D" id="3.40.50.2300">
    <property type="match status" value="1"/>
</dbReference>
<protein>
    <submittedName>
        <fullName evidence="3">Response regulator</fullName>
    </submittedName>
</protein>
<dbReference type="GO" id="GO:0000160">
    <property type="term" value="P:phosphorelay signal transduction system"/>
    <property type="evidence" value="ECO:0007669"/>
    <property type="project" value="InterPro"/>
</dbReference>